<comment type="caution">
    <text evidence="2">The sequence shown here is derived from an EMBL/GenBank/DDBJ whole genome shotgun (WGS) entry which is preliminary data.</text>
</comment>
<feature type="transmembrane region" description="Helical" evidence="1">
    <location>
        <begin position="213"/>
        <end position="240"/>
    </location>
</feature>
<feature type="transmembrane region" description="Helical" evidence="1">
    <location>
        <begin position="16"/>
        <end position="36"/>
    </location>
</feature>
<dbReference type="OrthoDB" id="2291222at2"/>
<organism evidence="2 3">
    <name type="scientific">Secundilactobacillus similis DSM 23365 = JCM 2765</name>
    <dbReference type="NCBI Taxonomy" id="1423804"/>
    <lineage>
        <taxon>Bacteria</taxon>
        <taxon>Bacillati</taxon>
        <taxon>Bacillota</taxon>
        <taxon>Bacilli</taxon>
        <taxon>Lactobacillales</taxon>
        <taxon>Lactobacillaceae</taxon>
        <taxon>Secundilactobacillus</taxon>
    </lineage>
</organism>
<dbReference type="EMBL" id="AYZM01000079">
    <property type="protein sequence ID" value="KRN24951.1"/>
    <property type="molecule type" value="Genomic_DNA"/>
</dbReference>
<dbReference type="PROSITE" id="PS51257">
    <property type="entry name" value="PROKAR_LIPOPROTEIN"/>
    <property type="match status" value="1"/>
</dbReference>
<dbReference type="PATRIC" id="fig|1423804.4.peg.456"/>
<sequence>MSYSKFLVKSTYKDPVTGLITLIVLLISLSCFGFNFQNRQRDTLRSNVQHQLTFQTKQLKSMQQSSTSTNKSAIQAQQTDIKTNQRIITLLNQHKWAAAYHLRISQNQTLIQNDRQASGNHDSTLRAGLIQENNWYTALAKLNTPEVSAAYPTTGIGFTLWLATWIAPILITSMIILICAQLATKAYNAGVDQSSLLPISRAMLTSQTFFSSWLVALISAGVVFGLSLITATIISGVGSVAYPWEMHHHGITYHQQGSGIGPIVLLEVLSIGFIVAIVNLVAKGLRKPLPTVFVSLLLLPGINVLTTLLAPLAPIADWLPMTYFSIADIVSGKTAVTLTNTAISWQHGCWVLLIGTLIILTLLYGATFIEGSRLFHTKQKVS</sequence>
<reference evidence="2 3" key="1">
    <citation type="journal article" date="2015" name="Genome Announc.">
        <title>Expanding the biotechnology potential of lactobacilli through comparative genomics of 213 strains and associated genera.</title>
        <authorList>
            <person name="Sun Z."/>
            <person name="Harris H.M."/>
            <person name="McCann A."/>
            <person name="Guo C."/>
            <person name="Argimon S."/>
            <person name="Zhang W."/>
            <person name="Yang X."/>
            <person name="Jeffery I.B."/>
            <person name="Cooney J.C."/>
            <person name="Kagawa T.F."/>
            <person name="Liu W."/>
            <person name="Song Y."/>
            <person name="Salvetti E."/>
            <person name="Wrobel A."/>
            <person name="Rasinkangas P."/>
            <person name="Parkhill J."/>
            <person name="Rea M.C."/>
            <person name="O'Sullivan O."/>
            <person name="Ritari J."/>
            <person name="Douillard F.P."/>
            <person name="Paul Ross R."/>
            <person name="Yang R."/>
            <person name="Briner A.E."/>
            <person name="Felis G.E."/>
            <person name="de Vos W.M."/>
            <person name="Barrangou R."/>
            <person name="Klaenhammer T.R."/>
            <person name="Caufield P.W."/>
            <person name="Cui Y."/>
            <person name="Zhang H."/>
            <person name="O'Toole P.W."/>
        </authorList>
    </citation>
    <scope>NUCLEOTIDE SEQUENCE [LARGE SCALE GENOMIC DNA]</scope>
    <source>
        <strain evidence="2 3">DSM 23365</strain>
    </source>
</reference>
<keyword evidence="1" id="KW-0812">Transmembrane</keyword>
<name>A0A0R2FIW9_9LACO</name>
<protein>
    <submittedName>
        <fullName evidence="2">Uncharacterized protein</fullName>
    </submittedName>
</protein>
<accession>A0A0R2FIW9</accession>
<feature type="transmembrane region" description="Helical" evidence="1">
    <location>
        <begin position="260"/>
        <end position="281"/>
    </location>
</feature>
<gene>
    <name evidence="2" type="ORF">FD14_GL000419</name>
</gene>
<feature type="transmembrane region" description="Helical" evidence="1">
    <location>
        <begin position="350"/>
        <end position="369"/>
    </location>
</feature>
<keyword evidence="3" id="KW-1185">Reference proteome</keyword>
<feature type="transmembrane region" description="Helical" evidence="1">
    <location>
        <begin position="293"/>
        <end position="313"/>
    </location>
</feature>
<evidence type="ECO:0000313" key="2">
    <source>
        <dbReference type="EMBL" id="KRN24951.1"/>
    </source>
</evidence>
<evidence type="ECO:0000256" key="1">
    <source>
        <dbReference type="SAM" id="Phobius"/>
    </source>
</evidence>
<keyword evidence="1" id="KW-0472">Membrane</keyword>
<keyword evidence="1" id="KW-1133">Transmembrane helix</keyword>
<dbReference type="RefSeq" id="WP_054732356.1">
    <property type="nucleotide sequence ID" value="NZ_AYZM01000079.1"/>
</dbReference>
<dbReference type="STRING" id="1423804.FD14_GL000419"/>
<dbReference type="AlphaFoldDB" id="A0A0R2FIW9"/>
<dbReference type="Proteomes" id="UP000051442">
    <property type="component" value="Unassembled WGS sequence"/>
</dbReference>
<proteinExistence type="predicted"/>
<evidence type="ECO:0000313" key="3">
    <source>
        <dbReference type="Proteomes" id="UP000051442"/>
    </source>
</evidence>